<dbReference type="SUPFAM" id="SSF56112">
    <property type="entry name" value="Protein kinase-like (PK-like)"/>
    <property type="match status" value="1"/>
</dbReference>
<reference evidence="1 2" key="1">
    <citation type="submission" date="2016-06" db="EMBL/GenBank/DDBJ databases">
        <title>Genome sequence of Clostridium acetireducens DSM 10703.</title>
        <authorList>
            <person name="Poehlein A."/>
            <person name="Fluechter S."/>
            <person name="Duerre P."/>
            <person name="Daniel R."/>
        </authorList>
    </citation>
    <scope>NUCLEOTIDE SEQUENCE [LARGE SCALE GENOMIC DNA]</scope>
    <source>
        <strain evidence="1 2">DSM 10703</strain>
    </source>
</reference>
<dbReference type="InterPro" id="IPR011009">
    <property type="entry name" value="Kinase-like_dom_sf"/>
</dbReference>
<dbReference type="InterPro" id="IPR047175">
    <property type="entry name" value="CotS-like"/>
</dbReference>
<evidence type="ECO:0000313" key="2">
    <source>
        <dbReference type="Proteomes" id="UP000175744"/>
    </source>
</evidence>
<dbReference type="NCBIfam" id="TIGR02906">
    <property type="entry name" value="spore_CotS"/>
    <property type="match status" value="1"/>
</dbReference>
<proteinExistence type="predicted"/>
<dbReference type="GO" id="GO:0042601">
    <property type="term" value="C:endospore-forming forespore"/>
    <property type="evidence" value="ECO:0007669"/>
    <property type="project" value="TreeGrafter"/>
</dbReference>
<keyword evidence="1" id="KW-0946">Virion</keyword>
<dbReference type="Gene3D" id="3.90.1200.10">
    <property type="match status" value="1"/>
</dbReference>
<protein>
    <submittedName>
        <fullName evidence="1">Spore coat protein I</fullName>
    </submittedName>
</protein>
<dbReference type="RefSeq" id="WP_101495395.1">
    <property type="nucleotide sequence ID" value="NZ_LZFO01000014.1"/>
</dbReference>
<keyword evidence="1" id="KW-0167">Capsid protein</keyword>
<sequence>MNIQLIKHMLQENYNINNIDFIEKIKNVYKICVNKKQYCLKTIKYEYGHFAFIIAAIEHLQKKGFKNTPKIIKTKNNKNYIKIGSKYCYLTEWIIARECNYDNPIDIMLATEKLAQLHIKSRGFKVENYMKPRIGWFKWIETYKTRKNEILDFKYRICNKKVKSEFDIIYLKEIEKELKRADRSILNLINSEYIRKMKEDIYLKEFCHHDYAHHNILINKEKELNIIDFDYCILDSHLHDLCSLLIRVMKNGKWSIENANLILKKYDIINKLKYIDIPIMAAFMEFPQDYWQIGIQYYWEKQPWTEEFFIKKLNRIYDDKEEKQEFIDEFRCCKL</sequence>
<comment type="caution">
    <text evidence="1">The sequence shown here is derived from an EMBL/GenBank/DDBJ whole genome shotgun (WGS) entry which is preliminary data.</text>
</comment>
<name>A0A1E8EYV5_9CLOT</name>
<dbReference type="PATRIC" id="fig|1121290.3.peg.1186"/>
<gene>
    <name evidence="1" type="primary">cotI_3</name>
    <name evidence="1" type="ORF">CLOACE_12020</name>
</gene>
<dbReference type="PANTHER" id="PTHR39179">
    <property type="entry name" value="SPORE COAT PROTEIN I"/>
    <property type="match status" value="1"/>
</dbReference>
<keyword evidence="2" id="KW-1185">Reference proteome</keyword>
<dbReference type="OrthoDB" id="9771902at2"/>
<dbReference type="STRING" id="1121290.CLAOCE_12020"/>
<dbReference type="PANTHER" id="PTHR39179:SF1">
    <property type="entry name" value="SPORE COAT PROTEIN I"/>
    <property type="match status" value="1"/>
</dbReference>
<dbReference type="InterPro" id="IPR014255">
    <property type="entry name" value="Spore_coat_CotS"/>
</dbReference>
<organism evidence="1 2">
    <name type="scientific">Clostridium acetireducens DSM 10703</name>
    <dbReference type="NCBI Taxonomy" id="1121290"/>
    <lineage>
        <taxon>Bacteria</taxon>
        <taxon>Bacillati</taxon>
        <taxon>Bacillota</taxon>
        <taxon>Clostridia</taxon>
        <taxon>Eubacteriales</taxon>
        <taxon>Clostridiaceae</taxon>
        <taxon>Clostridium</taxon>
    </lineage>
</organism>
<dbReference type="AlphaFoldDB" id="A0A1E8EYV5"/>
<accession>A0A1E8EYV5</accession>
<evidence type="ECO:0000313" key="1">
    <source>
        <dbReference type="EMBL" id="OFI06169.1"/>
    </source>
</evidence>
<dbReference type="EMBL" id="LZFO01000014">
    <property type="protein sequence ID" value="OFI06169.1"/>
    <property type="molecule type" value="Genomic_DNA"/>
</dbReference>
<dbReference type="Gene3D" id="3.30.200.20">
    <property type="entry name" value="Phosphorylase Kinase, domain 1"/>
    <property type="match status" value="1"/>
</dbReference>
<dbReference type="Proteomes" id="UP000175744">
    <property type="component" value="Unassembled WGS sequence"/>
</dbReference>